<evidence type="ECO:0000313" key="2">
    <source>
        <dbReference type="EMBL" id="TVU05732.1"/>
    </source>
</evidence>
<name>A0A5J9T363_9POAL</name>
<sequence>MEGLRRERLGAAYDFMRSGARRHAGPVRDAPVSKGGCGRSRMRRPSRVCSGGSARAWPGARSPPRPRQLDVLRPAHRTVLISPHGVQMTNMLFMDRNSSVMEFYPLGCGRERGAGNVCTGGWLTGLGCGTRAHGGTLTASRAPAQMTSSAVTRTDRSGSTRPTSGSAHAESSRQPRSARRAFASRHL</sequence>
<proteinExistence type="predicted"/>
<accession>A0A5J9T363</accession>
<dbReference type="Proteomes" id="UP000324897">
    <property type="component" value="Unassembled WGS sequence"/>
</dbReference>
<evidence type="ECO:0000313" key="3">
    <source>
        <dbReference type="Proteomes" id="UP000324897"/>
    </source>
</evidence>
<gene>
    <name evidence="2" type="ORF">EJB05_48911</name>
</gene>
<feature type="compositionally biased region" description="Basic residues" evidence="1">
    <location>
        <begin position="176"/>
        <end position="187"/>
    </location>
</feature>
<dbReference type="EMBL" id="RWGY01000051">
    <property type="protein sequence ID" value="TVU05732.1"/>
    <property type="molecule type" value="Genomic_DNA"/>
</dbReference>
<feature type="region of interest" description="Disordered" evidence="1">
    <location>
        <begin position="139"/>
        <end position="187"/>
    </location>
</feature>
<keyword evidence="3" id="KW-1185">Reference proteome</keyword>
<feature type="non-terminal residue" evidence="2">
    <location>
        <position position="1"/>
    </location>
</feature>
<reference evidence="2 3" key="1">
    <citation type="journal article" date="2019" name="Sci. Rep.">
        <title>A high-quality genome of Eragrostis curvula grass provides insights into Poaceae evolution and supports new strategies to enhance forage quality.</title>
        <authorList>
            <person name="Carballo J."/>
            <person name="Santos B.A.C.M."/>
            <person name="Zappacosta D."/>
            <person name="Garbus I."/>
            <person name="Selva J.P."/>
            <person name="Gallo C.A."/>
            <person name="Diaz A."/>
            <person name="Albertini E."/>
            <person name="Caccamo M."/>
            <person name="Echenique V."/>
        </authorList>
    </citation>
    <scope>NUCLEOTIDE SEQUENCE [LARGE SCALE GENOMIC DNA]</scope>
    <source>
        <strain evidence="3">cv. Victoria</strain>
        <tissue evidence="2">Leaf</tissue>
    </source>
</reference>
<comment type="caution">
    <text evidence="2">The sequence shown here is derived from an EMBL/GenBank/DDBJ whole genome shotgun (WGS) entry which is preliminary data.</text>
</comment>
<protein>
    <submittedName>
        <fullName evidence="2">Uncharacterized protein</fullName>
    </submittedName>
</protein>
<dbReference type="OrthoDB" id="529273at2759"/>
<organism evidence="2 3">
    <name type="scientific">Eragrostis curvula</name>
    <name type="common">weeping love grass</name>
    <dbReference type="NCBI Taxonomy" id="38414"/>
    <lineage>
        <taxon>Eukaryota</taxon>
        <taxon>Viridiplantae</taxon>
        <taxon>Streptophyta</taxon>
        <taxon>Embryophyta</taxon>
        <taxon>Tracheophyta</taxon>
        <taxon>Spermatophyta</taxon>
        <taxon>Magnoliopsida</taxon>
        <taxon>Liliopsida</taxon>
        <taxon>Poales</taxon>
        <taxon>Poaceae</taxon>
        <taxon>PACMAD clade</taxon>
        <taxon>Chloridoideae</taxon>
        <taxon>Eragrostideae</taxon>
        <taxon>Eragrostidinae</taxon>
        <taxon>Eragrostis</taxon>
    </lineage>
</organism>
<feature type="region of interest" description="Disordered" evidence="1">
    <location>
        <begin position="22"/>
        <end position="68"/>
    </location>
</feature>
<evidence type="ECO:0000256" key="1">
    <source>
        <dbReference type="SAM" id="MobiDB-lite"/>
    </source>
</evidence>
<dbReference type="Gramene" id="TVU05732">
    <property type="protein sequence ID" value="TVU05732"/>
    <property type="gene ID" value="EJB05_48911"/>
</dbReference>
<dbReference type="AlphaFoldDB" id="A0A5J9T363"/>